<comment type="domain">
    <text evidence="11">The N-terminal domain is essential for RNAP assembly and basal transcription, whereas the C-terminal domain is involved in interaction with transcriptional regulators and with upstream promoter elements.</text>
</comment>
<gene>
    <name evidence="11" type="primary">rpoA</name>
    <name evidence="13" type="ORF">AB8B22_00375</name>
</gene>
<feature type="domain" description="DNA-directed RNA polymerase RpoA/D/Rpb3-type" evidence="12">
    <location>
        <begin position="22"/>
        <end position="229"/>
    </location>
</feature>
<dbReference type="InterPro" id="IPR011773">
    <property type="entry name" value="DNA-dir_RpoA"/>
</dbReference>
<evidence type="ECO:0000256" key="6">
    <source>
        <dbReference type="ARBA" id="ARBA00022695"/>
    </source>
</evidence>
<evidence type="ECO:0000256" key="10">
    <source>
        <dbReference type="ARBA" id="ARBA00048552"/>
    </source>
</evidence>
<evidence type="ECO:0000256" key="9">
    <source>
        <dbReference type="ARBA" id="ARBA00033070"/>
    </source>
</evidence>
<evidence type="ECO:0000259" key="12">
    <source>
        <dbReference type="SMART" id="SM00662"/>
    </source>
</evidence>
<dbReference type="GO" id="GO:0003677">
    <property type="term" value="F:DNA binding"/>
    <property type="evidence" value="ECO:0007669"/>
    <property type="project" value="UniProtKB-UniRule"/>
</dbReference>
<dbReference type="Gene3D" id="3.30.1360.10">
    <property type="entry name" value="RNA polymerase, RBP11-like subunit"/>
    <property type="match status" value="1"/>
</dbReference>
<dbReference type="InterPro" id="IPR011262">
    <property type="entry name" value="DNA-dir_RNA_pol_insert"/>
</dbReference>
<dbReference type="InterPro" id="IPR011260">
    <property type="entry name" value="RNAP_asu_C"/>
</dbReference>
<dbReference type="InterPro" id="IPR036603">
    <property type="entry name" value="RBP11-like"/>
</dbReference>
<organism evidence="13">
    <name type="scientific">Leptotrichia rugosa</name>
    <dbReference type="NCBI Taxonomy" id="3239302"/>
    <lineage>
        <taxon>Bacteria</taxon>
        <taxon>Fusobacteriati</taxon>
        <taxon>Fusobacteriota</taxon>
        <taxon>Fusobacteriia</taxon>
        <taxon>Fusobacteriales</taxon>
        <taxon>Leptotrichiaceae</taxon>
        <taxon>Leptotrichia</taxon>
    </lineage>
</organism>
<dbReference type="NCBIfam" id="NF003513">
    <property type="entry name" value="PRK05182.1-2"/>
    <property type="match status" value="1"/>
</dbReference>
<dbReference type="CDD" id="cd06928">
    <property type="entry name" value="RNAP_alpha_NTD"/>
    <property type="match status" value="1"/>
</dbReference>
<evidence type="ECO:0000256" key="2">
    <source>
        <dbReference type="ARBA" id="ARBA00012418"/>
    </source>
</evidence>
<protein>
    <recommendedName>
        <fullName evidence="3 11">DNA-directed RNA polymerase subunit alpha</fullName>
        <shortName evidence="11">RNAP subunit alpha</shortName>
        <ecNumber evidence="2 11">2.7.7.6</ecNumber>
    </recommendedName>
    <alternativeName>
        <fullName evidence="9 11">RNA polymerase subunit alpha</fullName>
    </alternativeName>
    <alternativeName>
        <fullName evidence="8 11">Transcriptase subunit alpha</fullName>
    </alternativeName>
</protein>
<evidence type="ECO:0000256" key="5">
    <source>
        <dbReference type="ARBA" id="ARBA00022679"/>
    </source>
</evidence>
<dbReference type="Gene3D" id="2.170.120.12">
    <property type="entry name" value="DNA-directed RNA polymerase, insert domain"/>
    <property type="match status" value="1"/>
</dbReference>
<evidence type="ECO:0000256" key="4">
    <source>
        <dbReference type="ARBA" id="ARBA00022478"/>
    </source>
</evidence>
<dbReference type="GO" id="GO:0006351">
    <property type="term" value="P:DNA-templated transcription"/>
    <property type="evidence" value="ECO:0007669"/>
    <property type="project" value="UniProtKB-UniRule"/>
</dbReference>
<dbReference type="InterPro" id="IPR011263">
    <property type="entry name" value="DNA-dir_RNA_pol_RpoA/D/Rpb3"/>
</dbReference>
<dbReference type="GO" id="GO:0000428">
    <property type="term" value="C:DNA-directed RNA polymerase complex"/>
    <property type="evidence" value="ECO:0007669"/>
    <property type="project" value="UniProtKB-KW"/>
</dbReference>
<reference evidence="13" key="1">
    <citation type="submission" date="2024-07" db="EMBL/GenBank/DDBJ databases">
        <authorList>
            <person name="Li X.-J."/>
            <person name="Wang X."/>
        </authorList>
    </citation>
    <scope>NUCLEOTIDE SEQUENCE</scope>
    <source>
        <strain evidence="13">HSP-334</strain>
    </source>
</reference>
<dbReference type="KEGG" id="lrug:AB8B22_00375"/>
<dbReference type="SUPFAM" id="SSF55257">
    <property type="entry name" value="RBP11-like subunits of RNA polymerase"/>
    <property type="match status" value="1"/>
</dbReference>
<keyword evidence="7 11" id="KW-0804">Transcription</keyword>
<dbReference type="AlphaFoldDB" id="A0AB39VJ44"/>
<dbReference type="InterPro" id="IPR036643">
    <property type="entry name" value="RNApol_insert_sf"/>
</dbReference>
<dbReference type="GO" id="GO:0005737">
    <property type="term" value="C:cytoplasm"/>
    <property type="evidence" value="ECO:0007669"/>
    <property type="project" value="UniProtKB-ARBA"/>
</dbReference>
<accession>A0AB39VJ44</accession>
<dbReference type="Pfam" id="PF01193">
    <property type="entry name" value="RNA_pol_L"/>
    <property type="match status" value="1"/>
</dbReference>
<proteinExistence type="inferred from homology"/>
<evidence type="ECO:0000256" key="8">
    <source>
        <dbReference type="ARBA" id="ARBA00032524"/>
    </source>
</evidence>
<dbReference type="NCBIfam" id="TIGR02027">
    <property type="entry name" value="rpoA"/>
    <property type="match status" value="1"/>
</dbReference>
<feature type="region of interest" description="Alpha C-terminal domain (alpha-CTD)" evidence="11">
    <location>
        <begin position="253"/>
        <end position="326"/>
    </location>
</feature>
<dbReference type="Pfam" id="PF03118">
    <property type="entry name" value="RNA_pol_A_CTD"/>
    <property type="match status" value="1"/>
</dbReference>
<evidence type="ECO:0000313" key="13">
    <source>
        <dbReference type="EMBL" id="XDU66898.1"/>
    </source>
</evidence>
<dbReference type="Pfam" id="PF01000">
    <property type="entry name" value="RNA_pol_A_bac"/>
    <property type="match status" value="1"/>
</dbReference>
<dbReference type="RefSeq" id="WP_094079583.1">
    <property type="nucleotide sequence ID" value="NZ_CP165644.1"/>
</dbReference>
<comment type="similarity">
    <text evidence="1 11">Belongs to the RNA polymerase alpha chain family.</text>
</comment>
<dbReference type="SMART" id="SM00662">
    <property type="entry name" value="RPOLD"/>
    <property type="match status" value="1"/>
</dbReference>
<comment type="function">
    <text evidence="11">DNA-dependent RNA polymerase catalyzes the transcription of DNA into RNA using the four ribonucleoside triphosphates as substrates.</text>
</comment>
<sequence>MLKIEKIAKNVKLTEEKTDNYTAKYTLEPLYRGYGNTIGNALRRILLSSIPGTAIKGIKIDGVLNEFSTIEGVKEAVTDIILNIKEIVVEADEPGEKKMSLSVKGPAVITAADIKMEPGLKIINPDQIIMTVTVDKEINMEFLVDSGEGFVISDEINTDGWPIGYLAVDAIYTPIKRVNYTVEDTMVGRVTNYDKLILEVATDGSIEIKDALSYAVELLTWHIEPFANIGNSMSKYREEEVETVVASNESESSVEDMKIEELDFTVRSYNCLKKAGVNTISDLTSMSYNELLKIKNLGKKSLNEIIDKMKELGYDLSEHVSTNEEN</sequence>
<dbReference type="HAMAP" id="MF_00059">
    <property type="entry name" value="RNApol_bact_RpoA"/>
    <property type="match status" value="1"/>
</dbReference>
<feature type="region of interest" description="Alpha N-terminal domain (alpha-NTD)" evidence="11">
    <location>
        <begin position="1"/>
        <end position="238"/>
    </location>
</feature>
<name>A0AB39VJ44_9FUSO</name>
<evidence type="ECO:0000256" key="7">
    <source>
        <dbReference type="ARBA" id="ARBA00023163"/>
    </source>
</evidence>
<keyword evidence="5 11" id="KW-0808">Transferase</keyword>
<dbReference type="NCBIfam" id="NF003519">
    <property type="entry name" value="PRK05182.2-5"/>
    <property type="match status" value="1"/>
</dbReference>
<dbReference type="GO" id="GO:0046983">
    <property type="term" value="F:protein dimerization activity"/>
    <property type="evidence" value="ECO:0007669"/>
    <property type="project" value="InterPro"/>
</dbReference>
<comment type="catalytic activity">
    <reaction evidence="10 11">
        <text>RNA(n) + a ribonucleoside 5'-triphosphate = RNA(n+1) + diphosphate</text>
        <dbReference type="Rhea" id="RHEA:21248"/>
        <dbReference type="Rhea" id="RHEA-COMP:14527"/>
        <dbReference type="Rhea" id="RHEA-COMP:17342"/>
        <dbReference type="ChEBI" id="CHEBI:33019"/>
        <dbReference type="ChEBI" id="CHEBI:61557"/>
        <dbReference type="ChEBI" id="CHEBI:140395"/>
        <dbReference type="EC" id="2.7.7.6"/>
    </reaction>
</comment>
<evidence type="ECO:0000256" key="1">
    <source>
        <dbReference type="ARBA" id="ARBA00007123"/>
    </source>
</evidence>
<dbReference type="Gene3D" id="1.10.150.20">
    <property type="entry name" value="5' to 3' exonuclease, C-terminal subdomain"/>
    <property type="match status" value="1"/>
</dbReference>
<dbReference type="FunFam" id="2.170.120.12:FF:000001">
    <property type="entry name" value="DNA-directed RNA polymerase subunit alpha"/>
    <property type="match status" value="1"/>
</dbReference>
<keyword evidence="6 11" id="KW-0548">Nucleotidyltransferase</keyword>
<comment type="subunit">
    <text evidence="11">Homodimer. The RNAP catalytic core consists of 2 alpha, 1 beta, 1 beta' and 1 omega subunit. When a sigma factor is associated with the core the holoenzyme is formed, which can initiate transcription.</text>
</comment>
<dbReference type="GO" id="GO:0003899">
    <property type="term" value="F:DNA-directed RNA polymerase activity"/>
    <property type="evidence" value="ECO:0007669"/>
    <property type="project" value="UniProtKB-UniRule"/>
</dbReference>
<keyword evidence="4 11" id="KW-0240">DNA-directed RNA polymerase</keyword>
<evidence type="ECO:0000256" key="11">
    <source>
        <dbReference type="HAMAP-Rule" id="MF_00059"/>
    </source>
</evidence>
<dbReference type="EMBL" id="CP165644">
    <property type="protein sequence ID" value="XDU66898.1"/>
    <property type="molecule type" value="Genomic_DNA"/>
</dbReference>
<evidence type="ECO:0000256" key="3">
    <source>
        <dbReference type="ARBA" id="ARBA00015972"/>
    </source>
</evidence>
<dbReference type="SUPFAM" id="SSF56553">
    <property type="entry name" value="Insert subdomain of RNA polymerase alpha subunit"/>
    <property type="match status" value="1"/>
</dbReference>
<dbReference type="SUPFAM" id="SSF47789">
    <property type="entry name" value="C-terminal domain of RNA polymerase alpha subunit"/>
    <property type="match status" value="1"/>
</dbReference>
<dbReference type="EC" id="2.7.7.6" evidence="2 11"/>